<comment type="caution">
    <text evidence="2">The sequence shown here is derived from an EMBL/GenBank/DDBJ whole genome shotgun (WGS) entry which is preliminary data.</text>
</comment>
<sequence length="125" mass="12970">MSTVSTELVAAAARLAELGLSPGSSGDVSVREGDSIVMSPPEPTSRRSTRSASRCSTQAEAIERLGLPFRAALLANHGLVVALDAAIELEEASKLLLLLGDRPIRTLGESGGVRLGERYGSPWGG</sequence>
<reference evidence="2 3" key="1">
    <citation type="journal article" date="2015" name="Antonie Van Leeuwenhoek">
        <title>Prauserella endophytica sp. nov., an endophytic actinobacterium isolated from Tamarix taklamakanensis.</title>
        <authorList>
            <person name="Liu J.M."/>
            <person name="Habden X."/>
            <person name="Guo L."/>
            <person name="Tuo L."/>
            <person name="Jiang Z.K."/>
            <person name="Liu S.W."/>
            <person name="Liu X.F."/>
            <person name="Chen L."/>
            <person name="Li R.F."/>
            <person name="Zhang Y.Q."/>
            <person name="Sun C.H."/>
        </authorList>
    </citation>
    <scope>NUCLEOTIDE SEQUENCE [LARGE SCALE GENOMIC DNA]</scope>
    <source>
        <strain evidence="2 3">CGMCC 4.7182</strain>
    </source>
</reference>
<organism evidence="2 3">
    <name type="scientific">Prauserella endophytica</name>
    <dbReference type="NCBI Taxonomy" id="1592324"/>
    <lineage>
        <taxon>Bacteria</taxon>
        <taxon>Bacillati</taxon>
        <taxon>Actinomycetota</taxon>
        <taxon>Actinomycetes</taxon>
        <taxon>Pseudonocardiales</taxon>
        <taxon>Pseudonocardiaceae</taxon>
        <taxon>Prauserella</taxon>
        <taxon>Prauserella coralliicola group</taxon>
    </lineage>
</organism>
<protein>
    <submittedName>
        <fullName evidence="2">Class II aldolase/adducin family protein</fullName>
    </submittedName>
</protein>
<dbReference type="EMBL" id="SWMS01000010">
    <property type="protein sequence ID" value="TKG69719.1"/>
    <property type="molecule type" value="Genomic_DNA"/>
</dbReference>
<dbReference type="RefSeq" id="WP_137095810.1">
    <property type="nucleotide sequence ID" value="NZ_SWMS01000010.1"/>
</dbReference>
<name>A0ABY2S2Y0_9PSEU</name>
<evidence type="ECO:0000313" key="3">
    <source>
        <dbReference type="Proteomes" id="UP000309992"/>
    </source>
</evidence>
<dbReference type="Proteomes" id="UP000309992">
    <property type="component" value="Unassembled WGS sequence"/>
</dbReference>
<accession>A0ABY2S2Y0</accession>
<proteinExistence type="predicted"/>
<evidence type="ECO:0000313" key="2">
    <source>
        <dbReference type="EMBL" id="TKG69719.1"/>
    </source>
</evidence>
<keyword evidence="3" id="KW-1185">Reference proteome</keyword>
<evidence type="ECO:0000256" key="1">
    <source>
        <dbReference type="SAM" id="MobiDB-lite"/>
    </source>
</evidence>
<feature type="region of interest" description="Disordered" evidence="1">
    <location>
        <begin position="19"/>
        <end position="54"/>
    </location>
</feature>
<gene>
    <name evidence="2" type="ORF">FCN18_19765</name>
</gene>